<dbReference type="Gene3D" id="1.10.630.10">
    <property type="entry name" value="Cytochrome P450"/>
    <property type="match status" value="1"/>
</dbReference>
<keyword evidence="4" id="KW-0479">Metal-binding</keyword>
<evidence type="ECO:0000256" key="7">
    <source>
        <dbReference type="ARBA" id="ARBA00023033"/>
    </source>
</evidence>
<dbReference type="EnsemblMetazoa" id="LLOJ003749-RA">
    <property type="protein sequence ID" value="LLOJ003749-PA"/>
    <property type="gene ID" value="LLOJ003749"/>
</dbReference>
<dbReference type="GO" id="GO:0005737">
    <property type="term" value="C:cytoplasm"/>
    <property type="evidence" value="ECO:0007669"/>
    <property type="project" value="TreeGrafter"/>
</dbReference>
<accession>A0A1B0CH37</accession>
<dbReference type="Pfam" id="PF00067">
    <property type="entry name" value="p450"/>
    <property type="match status" value="1"/>
</dbReference>
<sequence length="337" mass="38394">MESKSPQWYPIVGNSIQLRRTAGKLGCTQLVYEEWSRKLGNPHVIGFRLGGKFFVIGTSAKAVTEIYRNPLFAGRPKDLFTYIRTLETFGGITFTDGELWKEHRCFTVKRLKNLGFGCGYMQGLIEKELSAFKGVIQEEMAREGSLWPGEFLKESVMNVLWTIVAGDDAEHRVLSKTLMNLLEKRLKNFDISGGALSDFPWLRFIAPEYSGYNLLCQINKEITSILEKIISVHQERFSEEKANENLIYAFIEEMRKQETKEGSTFTEKQLMVVMMDFIIGGSYSTRATFDLSLMTLALYPDIQEEIHAEIAKAMPRNSSNFHSGDLPLCQAFLMEIA</sequence>
<dbReference type="PANTHER" id="PTHR24300">
    <property type="entry name" value="CYTOCHROME P450 508A4-RELATED"/>
    <property type="match status" value="1"/>
</dbReference>
<evidence type="ECO:0000313" key="9">
    <source>
        <dbReference type="Proteomes" id="UP000092461"/>
    </source>
</evidence>
<evidence type="ECO:0000256" key="6">
    <source>
        <dbReference type="ARBA" id="ARBA00023004"/>
    </source>
</evidence>
<name>A0A1B0CH37_LUTLO</name>
<dbReference type="PANTHER" id="PTHR24300:SF376">
    <property type="entry name" value="CYTOCHROME P450 15A1"/>
    <property type="match status" value="1"/>
</dbReference>
<dbReference type="Proteomes" id="UP000092461">
    <property type="component" value="Unassembled WGS sequence"/>
</dbReference>
<organism evidence="8 9">
    <name type="scientific">Lutzomyia longipalpis</name>
    <name type="common">Sand fly</name>
    <dbReference type="NCBI Taxonomy" id="7200"/>
    <lineage>
        <taxon>Eukaryota</taxon>
        <taxon>Metazoa</taxon>
        <taxon>Ecdysozoa</taxon>
        <taxon>Arthropoda</taxon>
        <taxon>Hexapoda</taxon>
        <taxon>Insecta</taxon>
        <taxon>Pterygota</taxon>
        <taxon>Neoptera</taxon>
        <taxon>Endopterygota</taxon>
        <taxon>Diptera</taxon>
        <taxon>Nematocera</taxon>
        <taxon>Psychodoidea</taxon>
        <taxon>Psychodidae</taxon>
        <taxon>Lutzomyia</taxon>
        <taxon>Lutzomyia</taxon>
    </lineage>
</organism>
<evidence type="ECO:0000256" key="3">
    <source>
        <dbReference type="ARBA" id="ARBA00022617"/>
    </source>
</evidence>
<comment type="cofactor">
    <cofactor evidence="1">
        <name>heme</name>
        <dbReference type="ChEBI" id="CHEBI:30413"/>
    </cofactor>
</comment>
<proteinExistence type="inferred from homology"/>
<dbReference type="EMBL" id="AJWK01011986">
    <property type="status" value="NOT_ANNOTATED_CDS"/>
    <property type="molecule type" value="Genomic_DNA"/>
</dbReference>
<dbReference type="GO" id="GO:0006082">
    <property type="term" value="P:organic acid metabolic process"/>
    <property type="evidence" value="ECO:0007669"/>
    <property type="project" value="TreeGrafter"/>
</dbReference>
<keyword evidence="5" id="KW-0560">Oxidoreductase</keyword>
<dbReference type="GO" id="GO:0006805">
    <property type="term" value="P:xenobiotic metabolic process"/>
    <property type="evidence" value="ECO:0007669"/>
    <property type="project" value="TreeGrafter"/>
</dbReference>
<dbReference type="GO" id="GO:0016712">
    <property type="term" value="F:oxidoreductase activity, acting on paired donors, with incorporation or reduction of molecular oxygen, reduced flavin or flavoprotein as one donor, and incorporation of one atom of oxygen"/>
    <property type="evidence" value="ECO:0007669"/>
    <property type="project" value="TreeGrafter"/>
</dbReference>
<evidence type="ECO:0008006" key="10">
    <source>
        <dbReference type="Google" id="ProtNLM"/>
    </source>
</evidence>
<protein>
    <recommendedName>
        <fullName evidence="10">Cytochrome</fullName>
    </recommendedName>
</protein>
<keyword evidence="6" id="KW-0408">Iron</keyword>
<reference evidence="8" key="1">
    <citation type="submission" date="2020-05" db="UniProtKB">
        <authorList>
            <consortium name="EnsemblMetazoa"/>
        </authorList>
    </citation>
    <scope>IDENTIFICATION</scope>
    <source>
        <strain evidence="8">Jacobina</strain>
    </source>
</reference>
<dbReference type="SUPFAM" id="SSF48264">
    <property type="entry name" value="Cytochrome P450"/>
    <property type="match status" value="1"/>
</dbReference>
<evidence type="ECO:0000256" key="1">
    <source>
        <dbReference type="ARBA" id="ARBA00001971"/>
    </source>
</evidence>
<dbReference type="AlphaFoldDB" id="A0A1B0CH37"/>
<keyword evidence="9" id="KW-1185">Reference proteome</keyword>
<dbReference type="GO" id="GO:0020037">
    <property type="term" value="F:heme binding"/>
    <property type="evidence" value="ECO:0007669"/>
    <property type="project" value="InterPro"/>
</dbReference>
<evidence type="ECO:0000256" key="5">
    <source>
        <dbReference type="ARBA" id="ARBA00023002"/>
    </source>
</evidence>
<dbReference type="InterPro" id="IPR050182">
    <property type="entry name" value="Cytochrome_P450_fam2"/>
</dbReference>
<evidence type="ECO:0000256" key="4">
    <source>
        <dbReference type="ARBA" id="ARBA00022723"/>
    </source>
</evidence>
<evidence type="ECO:0000256" key="2">
    <source>
        <dbReference type="ARBA" id="ARBA00010617"/>
    </source>
</evidence>
<dbReference type="VEuPathDB" id="VectorBase:LLONM1_006649"/>
<evidence type="ECO:0000313" key="8">
    <source>
        <dbReference type="EnsemblMetazoa" id="LLOJ003749-PA"/>
    </source>
</evidence>
<dbReference type="GO" id="GO:0005506">
    <property type="term" value="F:iron ion binding"/>
    <property type="evidence" value="ECO:0007669"/>
    <property type="project" value="InterPro"/>
</dbReference>
<comment type="similarity">
    <text evidence="2">Belongs to the cytochrome P450 family.</text>
</comment>
<dbReference type="InterPro" id="IPR001128">
    <property type="entry name" value="Cyt_P450"/>
</dbReference>
<keyword evidence="7" id="KW-0503">Monooxygenase</keyword>
<dbReference type="InterPro" id="IPR036396">
    <property type="entry name" value="Cyt_P450_sf"/>
</dbReference>
<keyword evidence="3" id="KW-0349">Heme</keyword>
<dbReference type="VEuPathDB" id="VectorBase:LLOJ003749"/>
<dbReference type="GO" id="GO:0008395">
    <property type="term" value="F:steroid hydroxylase activity"/>
    <property type="evidence" value="ECO:0007669"/>
    <property type="project" value="TreeGrafter"/>
</dbReference>